<dbReference type="EMBL" id="JAAXPC010000007">
    <property type="protein sequence ID" value="NKY02485.1"/>
    <property type="molecule type" value="Genomic_DNA"/>
</dbReference>
<dbReference type="Gene3D" id="3.30.450.40">
    <property type="match status" value="1"/>
</dbReference>
<evidence type="ECO:0000313" key="2">
    <source>
        <dbReference type="EMBL" id="NKY02485.1"/>
    </source>
</evidence>
<dbReference type="InterPro" id="IPR029016">
    <property type="entry name" value="GAF-like_dom_sf"/>
</dbReference>
<feature type="domain" description="GAF" evidence="1">
    <location>
        <begin position="131"/>
        <end position="234"/>
    </location>
</feature>
<gene>
    <name evidence="2" type="ORF">HGA05_12955</name>
</gene>
<reference evidence="2 3" key="1">
    <citation type="submission" date="2020-04" db="EMBL/GenBank/DDBJ databases">
        <title>MicrobeNet Type strains.</title>
        <authorList>
            <person name="Nicholson A.C."/>
        </authorList>
    </citation>
    <scope>NUCLEOTIDE SEQUENCE [LARGE SCALE GENOMIC DNA]</scope>
    <source>
        <strain evidence="2 3">ATCC BAA-14</strain>
    </source>
</reference>
<dbReference type="InterPro" id="IPR003018">
    <property type="entry name" value="GAF"/>
</dbReference>
<comment type="caution">
    <text evidence="2">The sequence shown here is derived from an EMBL/GenBank/DDBJ whole genome shotgun (WGS) entry which is preliminary data.</text>
</comment>
<sequence>MVSLRIGCDRAHNREVSTLPAGLEPAVAAGDDPRQFAAVLSAVYDAAMAGDKPPARPRQVISESWGRVLGAGVDPDHGPDAATLDVAEIEVRRNESGLHEVLDDLTFGLDAVISDGHNILVVADAAGHVLWRSGANQVLHRADRLGFVEGACWAESSVGTNAIGTALESGRAVQVFSAEHFVRTHHTWTCAGAPIRNPRSGDVLGVVDVSGPAATIHPTTLALVDTVARLAESRLREHHRRVLDQLRAVAAPILARTEGPAMAVDRDGWVAAVGSVAPRARLSIPTGLAPGRTAVPDLGLCEIEPLPGGWLLRTVEATDPSRPTEVVIGADGTGVVVRVEGFAGSWTQRLSPRHAQILGMLAAAQPGGLRAAELSQNLFGVADRTITVRAEISRLRKHFGGLLCANPYRFADGVVVRDTRFAPN</sequence>
<dbReference type="AlphaFoldDB" id="A0A846WLG1"/>
<protein>
    <submittedName>
        <fullName evidence="2">GAF domain-containing protein</fullName>
    </submittedName>
</protein>
<dbReference type="Proteomes" id="UP000563898">
    <property type="component" value="Unassembled WGS sequence"/>
</dbReference>
<dbReference type="Pfam" id="PF01590">
    <property type="entry name" value="GAF"/>
    <property type="match status" value="1"/>
</dbReference>
<name>A0A846WLG1_9ACTN</name>
<organism evidence="2 3">
    <name type="scientific">Gordonia polyisoprenivorans</name>
    <dbReference type="NCBI Taxonomy" id="84595"/>
    <lineage>
        <taxon>Bacteria</taxon>
        <taxon>Bacillati</taxon>
        <taxon>Actinomycetota</taxon>
        <taxon>Actinomycetes</taxon>
        <taxon>Mycobacteriales</taxon>
        <taxon>Gordoniaceae</taxon>
        <taxon>Gordonia</taxon>
    </lineage>
</organism>
<proteinExistence type="predicted"/>
<evidence type="ECO:0000313" key="3">
    <source>
        <dbReference type="Proteomes" id="UP000563898"/>
    </source>
</evidence>
<evidence type="ECO:0000259" key="1">
    <source>
        <dbReference type="Pfam" id="PF01590"/>
    </source>
</evidence>
<accession>A0A846WLG1</accession>